<keyword evidence="2" id="KW-1185">Reference proteome</keyword>
<dbReference type="SUPFAM" id="SSF81301">
    <property type="entry name" value="Nucleotidyltransferase"/>
    <property type="match status" value="1"/>
</dbReference>
<protein>
    <submittedName>
        <fullName evidence="1">Nucleotidyltransferase domain-containing protein</fullName>
    </submittedName>
</protein>
<evidence type="ECO:0000313" key="1">
    <source>
        <dbReference type="EMBL" id="MFC4990339.1"/>
    </source>
</evidence>
<dbReference type="InterPro" id="IPR019646">
    <property type="entry name" value="Aminoglyc_AdlTrfase"/>
</dbReference>
<dbReference type="EMBL" id="JBHSJG010000071">
    <property type="protein sequence ID" value="MFC4990339.1"/>
    <property type="molecule type" value="Genomic_DNA"/>
</dbReference>
<proteinExistence type="predicted"/>
<dbReference type="Gene3D" id="3.30.460.40">
    <property type="match status" value="1"/>
</dbReference>
<comment type="caution">
    <text evidence="1">The sequence shown here is derived from an EMBL/GenBank/DDBJ whole genome shotgun (WGS) entry which is preliminary data.</text>
</comment>
<dbReference type="RefSeq" id="WP_380684090.1">
    <property type="nucleotide sequence ID" value="NZ_JBHSJG010000071.1"/>
</dbReference>
<dbReference type="Proteomes" id="UP001595925">
    <property type="component" value="Unassembled WGS sequence"/>
</dbReference>
<evidence type="ECO:0000313" key="2">
    <source>
        <dbReference type="Proteomes" id="UP001595925"/>
    </source>
</evidence>
<sequence length="193" mass="21405">SQRAAVSSAGARRTGEAEFLDRLVDLSKCSRNIHSRMPTLDERYLNVIKTLSTTLEGRSVVWALTGSTSFALQDVPLTPNDIDVQTTEDGAYAIEEAFSEQVVEPVSFSESETIRSHFGVVELDGIRIEIMGAVQKRQPNGRWEPPVDVTDHRTFVDVEGILIPVLTLRYEASAYEQMGRSERAAILAKHAEN</sequence>
<accession>A0ABD5QMV7</accession>
<dbReference type="InterPro" id="IPR043519">
    <property type="entry name" value="NT_sf"/>
</dbReference>
<organism evidence="1 2">
    <name type="scientific">Saliphagus infecundisoli</name>
    <dbReference type="NCBI Taxonomy" id="1849069"/>
    <lineage>
        <taxon>Archaea</taxon>
        <taxon>Methanobacteriati</taxon>
        <taxon>Methanobacteriota</taxon>
        <taxon>Stenosarchaea group</taxon>
        <taxon>Halobacteria</taxon>
        <taxon>Halobacteriales</taxon>
        <taxon>Natrialbaceae</taxon>
        <taxon>Saliphagus</taxon>
    </lineage>
</organism>
<feature type="non-terminal residue" evidence="1">
    <location>
        <position position="1"/>
    </location>
</feature>
<dbReference type="AlphaFoldDB" id="A0ABD5QMV7"/>
<reference evidence="1 2" key="1">
    <citation type="journal article" date="2019" name="Int. J. Syst. Evol. Microbiol.">
        <title>The Global Catalogue of Microorganisms (GCM) 10K type strain sequencing project: providing services to taxonomists for standard genome sequencing and annotation.</title>
        <authorList>
            <consortium name="The Broad Institute Genomics Platform"/>
            <consortium name="The Broad Institute Genome Sequencing Center for Infectious Disease"/>
            <person name="Wu L."/>
            <person name="Ma J."/>
        </authorList>
    </citation>
    <scope>NUCLEOTIDE SEQUENCE [LARGE SCALE GENOMIC DNA]</scope>
    <source>
        <strain evidence="1 2">CGMCC 1.15824</strain>
    </source>
</reference>
<gene>
    <name evidence="1" type="ORF">ACFPFO_21825</name>
</gene>
<dbReference type="Pfam" id="PF10706">
    <property type="entry name" value="Aminoglyc_resit"/>
    <property type="match status" value="1"/>
</dbReference>
<name>A0ABD5QMV7_9EURY</name>